<keyword evidence="1" id="KW-0472">Membrane</keyword>
<dbReference type="Proteomes" id="UP001589683">
    <property type="component" value="Unassembled WGS sequence"/>
</dbReference>
<proteinExistence type="predicted"/>
<dbReference type="RefSeq" id="WP_213888587.1">
    <property type="nucleotide sequence ID" value="NZ_JAGFNU010000004.1"/>
</dbReference>
<comment type="caution">
    <text evidence="2">The sequence shown here is derived from an EMBL/GenBank/DDBJ whole genome shotgun (WGS) entry which is preliminary data.</text>
</comment>
<keyword evidence="1" id="KW-1133">Transmembrane helix</keyword>
<feature type="transmembrane region" description="Helical" evidence="1">
    <location>
        <begin position="12"/>
        <end position="31"/>
    </location>
</feature>
<evidence type="ECO:0000313" key="3">
    <source>
        <dbReference type="Proteomes" id="UP001589683"/>
    </source>
</evidence>
<evidence type="ECO:0000313" key="2">
    <source>
        <dbReference type="EMBL" id="MFB9230322.1"/>
    </source>
</evidence>
<reference evidence="2 3" key="1">
    <citation type="submission" date="2024-09" db="EMBL/GenBank/DDBJ databases">
        <authorList>
            <person name="Sun Q."/>
            <person name="Mori K."/>
        </authorList>
    </citation>
    <scope>NUCLEOTIDE SEQUENCE [LARGE SCALE GENOMIC DNA]</scope>
    <source>
        <strain evidence="2 3">CECT 8726</strain>
    </source>
</reference>
<keyword evidence="1" id="KW-0812">Transmembrane</keyword>
<name>A0ABV5JCS4_9RHOB</name>
<keyword evidence="3" id="KW-1185">Reference proteome</keyword>
<dbReference type="EMBL" id="JBHMEA010000006">
    <property type="protein sequence ID" value="MFB9230322.1"/>
    <property type="molecule type" value="Genomic_DNA"/>
</dbReference>
<evidence type="ECO:0000256" key="1">
    <source>
        <dbReference type="SAM" id="Phobius"/>
    </source>
</evidence>
<organism evidence="2 3">
    <name type="scientific">Pseudohalocynthiibacter aestuariivivens</name>
    <dbReference type="NCBI Taxonomy" id="1591409"/>
    <lineage>
        <taxon>Bacteria</taxon>
        <taxon>Pseudomonadati</taxon>
        <taxon>Pseudomonadota</taxon>
        <taxon>Alphaproteobacteria</taxon>
        <taxon>Rhodobacterales</taxon>
        <taxon>Paracoccaceae</taxon>
        <taxon>Pseudohalocynthiibacter</taxon>
    </lineage>
</organism>
<accession>A0ABV5JCS4</accession>
<gene>
    <name evidence="2" type="ORF">ACFFUT_00805</name>
</gene>
<sequence>MTFPEWTKPGVYGAVVGAVAATILGFAWGGWTTGGNAEKMAKSFASDEVTRAMVPVCLDMSAADPERVAKLATIQDATGFNRRRAVMDTGWATLPGTEAPNRDLAVACIEGLELDAS</sequence>
<protein>
    <submittedName>
        <fullName evidence="2">Uncharacterized protein</fullName>
    </submittedName>
</protein>